<accession>A0A8J2KLG3</accession>
<feature type="transmembrane region" description="Helical" evidence="1">
    <location>
        <begin position="174"/>
        <end position="191"/>
    </location>
</feature>
<feature type="transmembrane region" description="Helical" evidence="1">
    <location>
        <begin position="118"/>
        <end position="142"/>
    </location>
</feature>
<feature type="transmembrane region" description="Helical" evidence="1">
    <location>
        <begin position="255"/>
        <end position="273"/>
    </location>
</feature>
<name>A0A8J2KLG3_9HEXA</name>
<feature type="transmembrane region" description="Helical" evidence="1">
    <location>
        <begin position="91"/>
        <end position="112"/>
    </location>
</feature>
<gene>
    <name evidence="2" type="ORF">AFUS01_LOCUS30575</name>
</gene>
<keyword evidence="1" id="KW-1133">Transmembrane helix</keyword>
<dbReference type="Proteomes" id="UP000708208">
    <property type="component" value="Unassembled WGS sequence"/>
</dbReference>
<evidence type="ECO:0000313" key="2">
    <source>
        <dbReference type="EMBL" id="CAG7820171.1"/>
    </source>
</evidence>
<keyword evidence="1" id="KW-0812">Transmembrane</keyword>
<dbReference type="EMBL" id="CAJVCH010471461">
    <property type="protein sequence ID" value="CAG7820171.1"/>
    <property type="molecule type" value="Genomic_DNA"/>
</dbReference>
<reference evidence="2" key="1">
    <citation type="submission" date="2021-06" db="EMBL/GenBank/DDBJ databases">
        <authorList>
            <person name="Hodson N. C."/>
            <person name="Mongue J. A."/>
            <person name="Jaron S. K."/>
        </authorList>
    </citation>
    <scope>NUCLEOTIDE SEQUENCE</scope>
</reference>
<keyword evidence="3" id="KW-1185">Reference proteome</keyword>
<feature type="transmembrane region" description="Helical" evidence="1">
    <location>
        <begin position="232"/>
        <end position="249"/>
    </location>
</feature>
<dbReference type="AlphaFoldDB" id="A0A8J2KLG3"/>
<keyword evidence="1" id="KW-0472">Membrane</keyword>
<protein>
    <submittedName>
        <fullName evidence="2">Uncharacterized protein</fullName>
    </submittedName>
</protein>
<organism evidence="2 3">
    <name type="scientific">Allacma fusca</name>
    <dbReference type="NCBI Taxonomy" id="39272"/>
    <lineage>
        <taxon>Eukaryota</taxon>
        <taxon>Metazoa</taxon>
        <taxon>Ecdysozoa</taxon>
        <taxon>Arthropoda</taxon>
        <taxon>Hexapoda</taxon>
        <taxon>Collembola</taxon>
        <taxon>Symphypleona</taxon>
        <taxon>Sminthuridae</taxon>
        <taxon>Allacma</taxon>
    </lineage>
</organism>
<feature type="transmembrane region" description="Helical" evidence="1">
    <location>
        <begin position="306"/>
        <end position="329"/>
    </location>
</feature>
<comment type="caution">
    <text evidence="2">The sequence shown here is derived from an EMBL/GenBank/DDBJ whole genome shotgun (WGS) entry which is preliminary data.</text>
</comment>
<feature type="transmembrane region" description="Helical" evidence="1">
    <location>
        <begin position="43"/>
        <end position="61"/>
    </location>
</feature>
<feature type="transmembrane region" description="Helical" evidence="1">
    <location>
        <begin position="67"/>
        <end position="84"/>
    </location>
</feature>
<proteinExistence type="predicted"/>
<feature type="transmembrane region" description="Helical" evidence="1">
    <location>
        <begin position="341"/>
        <end position="360"/>
    </location>
</feature>
<feature type="transmembrane region" description="Helical" evidence="1">
    <location>
        <begin position="280"/>
        <end position="300"/>
    </location>
</feature>
<evidence type="ECO:0000256" key="1">
    <source>
        <dbReference type="SAM" id="Phobius"/>
    </source>
</evidence>
<sequence length="419" mass="46318">MEKTNGELARKKSVQFKVEVFDERDTRCGIPLCPVTVFSDLRFLLPLLYFLIFVQGTVGASADNNDIGQQVSISLFAIVLPFFGRNHKPRWLGVGSMLTAISCFILGCKTVTKIDLWLIDFLAQFTNGIGLALSTAVGAAYLDNNFPRYFPLIFGIGVSVMTAGGLLMPRAPHWMTFGALMAILTLPISLLPKVIHRTPSYEVAAAVNPTDDPAILKELRTSIITVLKKKRVLYNCLAAAFFFLGLNIICNERVSTGAQAVGFLLCGWFIQFVKPRGKILAGANILLGVCFCAHSIYFSFRCSCDFITIAFFSSFLFLSCFGRIATFMFCIRSVERKDKTVAIGIVIAVVSLFLIPKKLLVDITCHCTDRNTYDVIYSSPCSTSCCQSNFVPQMVGAGLTLVGVVFDWLVWRHADLELY</sequence>
<evidence type="ECO:0000313" key="3">
    <source>
        <dbReference type="Proteomes" id="UP000708208"/>
    </source>
</evidence>
<feature type="transmembrane region" description="Helical" evidence="1">
    <location>
        <begin position="149"/>
        <end position="168"/>
    </location>
</feature>